<keyword evidence="2" id="KW-0812">Transmembrane</keyword>
<feature type="compositionally biased region" description="Basic and acidic residues" evidence="1">
    <location>
        <begin position="414"/>
        <end position="435"/>
    </location>
</feature>
<feature type="transmembrane region" description="Helical" evidence="2">
    <location>
        <begin position="186"/>
        <end position="206"/>
    </location>
</feature>
<feature type="compositionally biased region" description="Polar residues" evidence="1">
    <location>
        <begin position="356"/>
        <end position="365"/>
    </location>
</feature>
<reference evidence="3" key="1">
    <citation type="submission" date="2020-06" db="EMBL/GenBank/DDBJ databases">
        <authorList>
            <consortium name="Plant Systems Biology data submission"/>
        </authorList>
    </citation>
    <scope>NUCLEOTIDE SEQUENCE</scope>
    <source>
        <strain evidence="3">D6</strain>
    </source>
</reference>
<dbReference type="Proteomes" id="UP001153069">
    <property type="component" value="Unassembled WGS sequence"/>
</dbReference>
<organism evidence="3 4">
    <name type="scientific">Seminavis robusta</name>
    <dbReference type="NCBI Taxonomy" id="568900"/>
    <lineage>
        <taxon>Eukaryota</taxon>
        <taxon>Sar</taxon>
        <taxon>Stramenopiles</taxon>
        <taxon>Ochrophyta</taxon>
        <taxon>Bacillariophyta</taxon>
        <taxon>Bacillariophyceae</taxon>
        <taxon>Bacillariophycidae</taxon>
        <taxon>Naviculales</taxon>
        <taxon>Naviculaceae</taxon>
        <taxon>Seminavis</taxon>
    </lineage>
</organism>
<evidence type="ECO:0000313" key="3">
    <source>
        <dbReference type="EMBL" id="CAB9527942.1"/>
    </source>
</evidence>
<comment type="caution">
    <text evidence="3">The sequence shown here is derived from an EMBL/GenBank/DDBJ whole genome shotgun (WGS) entry which is preliminary data.</text>
</comment>
<name>A0A9N8EVJ9_9STRA</name>
<evidence type="ECO:0000313" key="4">
    <source>
        <dbReference type="Proteomes" id="UP001153069"/>
    </source>
</evidence>
<dbReference type="EMBL" id="CAICTM010002107">
    <property type="protein sequence ID" value="CAB9527942.1"/>
    <property type="molecule type" value="Genomic_DNA"/>
</dbReference>
<keyword evidence="2" id="KW-1133">Transmembrane helix</keyword>
<evidence type="ECO:0000256" key="2">
    <source>
        <dbReference type="SAM" id="Phobius"/>
    </source>
</evidence>
<feature type="region of interest" description="Disordered" evidence="1">
    <location>
        <begin position="71"/>
        <end position="99"/>
    </location>
</feature>
<dbReference type="AlphaFoldDB" id="A0A9N8EVJ9"/>
<feature type="compositionally biased region" description="Acidic residues" evidence="1">
    <location>
        <begin position="301"/>
        <end position="326"/>
    </location>
</feature>
<feature type="compositionally biased region" description="Acidic residues" evidence="1">
    <location>
        <begin position="504"/>
        <end position="526"/>
    </location>
</feature>
<accession>A0A9N8EVJ9</accession>
<protein>
    <submittedName>
        <fullName evidence="3">Uncharacterized protein</fullName>
    </submittedName>
</protein>
<feature type="region of interest" description="Disordered" evidence="1">
    <location>
        <begin position="246"/>
        <end position="526"/>
    </location>
</feature>
<feature type="compositionally biased region" description="Acidic residues" evidence="1">
    <location>
        <begin position="246"/>
        <end position="291"/>
    </location>
</feature>
<evidence type="ECO:0000256" key="1">
    <source>
        <dbReference type="SAM" id="MobiDB-lite"/>
    </source>
</evidence>
<sequence length="526" mass="58715">MMHPISTNPNNIVRAEEFLQDLQDECFDLAHEEKEADMEDIDMNNSTHNAPPPKPQVDKDMLKLTTMPARSYTRDSRRHHNRLGGAPPRVSTSSTSGSTTNFVTTLWNHRARNSYVDQSVNLMDTGFGSTNASNASRHAYAAARSGRLEDVYLHDGSEMGRISRMPRSYSERHMIVKPHEERRRRFACFMIFGVVLPTVLAILVVTSSNANAMFLRATNHNSNNSTSLEEPVDNNTTLVDTTIDIEEVPSEEVIELEEPSVDGEGEIEEDPSEEATEPEQPEIEGEGELDPDSEHSKEEEGTAAEEETPAVEEENTPDVEAVEEEDVKPSEQGDQPTEEDESSNQQDQPNQDETDQFTTLQQDAAAQNDKVEEIEEEITIARSGNVQEAEITTPEGDTEIFTPSGMTVKKHTSNAKEELAEVEMEAKQDEQQAKELDEEASELESEAKQAEEKAEEAEEEAEEEGTPDAKEEAEEEELDALKLENTARQADEEAEEADAKAEKEEEVLMEDLAEENQETEEQGDGQ</sequence>
<feature type="compositionally biased region" description="Acidic residues" evidence="1">
    <location>
        <begin position="453"/>
        <end position="478"/>
    </location>
</feature>
<gene>
    <name evidence="3" type="ORF">SEMRO_2109_G314950.1</name>
</gene>
<keyword evidence="4" id="KW-1185">Reference proteome</keyword>
<proteinExistence type="predicted"/>
<keyword evidence="2" id="KW-0472">Membrane</keyword>